<organism evidence="3 4">
    <name type="scientific">Ditylenchus destructor</name>
    <dbReference type="NCBI Taxonomy" id="166010"/>
    <lineage>
        <taxon>Eukaryota</taxon>
        <taxon>Metazoa</taxon>
        <taxon>Ecdysozoa</taxon>
        <taxon>Nematoda</taxon>
        <taxon>Chromadorea</taxon>
        <taxon>Rhabditida</taxon>
        <taxon>Tylenchina</taxon>
        <taxon>Tylenchomorpha</taxon>
        <taxon>Sphaerularioidea</taxon>
        <taxon>Anguinidae</taxon>
        <taxon>Anguininae</taxon>
        <taxon>Ditylenchus</taxon>
    </lineage>
</organism>
<evidence type="ECO:0000313" key="4">
    <source>
        <dbReference type="Proteomes" id="UP001201812"/>
    </source>
</evidence>
<dbReference type="Proteomes" id="UP001201812">
    <property type="component" value="Unassembled WGS sequence"/>
</dbReference>
<dbReference type="AlphaFoldDB" id="A0AAD4QYL7"/>
<protein>
    <submittedName>
        <fullName evidence="3">Uncharacterized protein</fullName>
    </submittedName>
</protein>
<evidence type="ECO:0000256" key="1">
    <source>
        <dbReference type="SAM" id="Coils"/>
    </source>
</evidence>
<keyword evidence="1" id="KW-0175">Coiled coil</keyword>
<feature type="region of interest" description="Disordered" evidence="2">
    <location>
        <begin position="155"/>
        <end position="181"/>
    </location>
</feature>
<gene>
    <name evidence="3" type="ORF">DdX_17888</name>
</gene>
<feature type="coiled-coil region" evidence="1">
    <location>
        <begin position="553"/>
        <end position="594"/>
    </location>
</feature>
<feature type="compositionally biased region" description="Basic and acidic residues" evidence="2">
    <location>
        <begin position="659"/>
        <end position="672"/>
    </location>
</feature>
<feature type="compositionally biased region" description="Basic and acidic residues" evidence="2">
    <location>
        <begin position="615"/>
        <end position="650"/>
    </location>
</feature>
<proteinExistence type="predicted"/>
<feature type="compositionally biased region" description="Basic and acidic residues" evidence="2">
    <location>
        <begin position="329"/>
        <end position="348"/>
    </location>
</feature>
<feature type="region of interest" description="Disordered" evidence="2">
    <location>
        <begin position="441"/>
        <end position="494"/>
    </location>
</feature>
<evidence type="ECO:0000256" key="2">
    <source>
        <dbReference type="SAM" id="MobiDB-lite"/>
    </source>
</evidence>
<feature type="region of interest" description="Disordered" evidence="2">
    <location>
        <begin position="299"/>
        <end position="393"/>
    </location>
</feature>
<sequence>MSGEQNLESLEKSKETSEKSKETSENSPVKLKQVKSPPVVLETRTLCLKTNVENTTPAPSKLPLGGLVTIPRLFSRLLRRLRSRRLLVIRKWITCRSSFSHHANAHEANGGKSGERERELLVKQMQEDTAKTLEIQKQEFIKLIAADKARAGKSMSYANERGSEESNWLDSDESQEKKKKEKQAMAMDDVHQQLPNKISQVLRLGKIKDTKETYRNKKSNGPTSWLSAYVNVTLQKNRYAWEHIYAAAEPEERSTRLGLAVCHILNDYFEKGRQERCDKMVDAWFKSSHAQDRNHVKMEELKQKNLVPPPILKNSRNPKRKDHNSGPPVDKKEHSKHLEWHPVSDEAMHSAMKKGSYTREDDDDQVMYDAEQTSNSSGQQKRKHSPTKPGDELYKMAALIKAKEGSDKHKKIMKFMENAKGEKKDVKKTDRSRSISIDEDYEDNVSGIPNPGAVPPGNKMQSKVSGDAFDADANPGAVPPRKKKQSEVSGDANSLRERKCCPTCSREFVPSVAFRKRLYFDMDNKPHGTVQNDSVLAANEVLKQQFEKCKAEMDISQMRVNDLERSVRELEKELQQVSERNRQLTAELIEELQQKLESVCGPDMKFGSGANEYAEGSRKNLAKKEGTAVAEKKSHDVPADKPAEKAEASNEKLAAADAPAEKKEKASAEKAADSPAKAAETKPESSESAEGTSKSVEKKE</sequence>
<evidence type="ECO:0000313" key="3">
    <source>
        <dbReference type="EMBL" id="KAI1698464.1"/>
    </source>
</evidence>
<keyword evidence="4" id="KW-1185">Reference proteome</keyword>
<reference evidence="3" key="1">
    <citation type="submission" date="2022-01" db="EMBL/GenBank/DDBJ databases">
        <title>Genome Sequence Resource for Two Populations of Ditylenchus destructor, the Migratory Endoparasitic Phytonematode.</title>
        <authorList>
            <person name="Zhang H."/>
            <person name="Lin R."/>
            <person name="Xie B."/>
        </authorList>
    </citation>
    <scope>NUCLEOTIDE SEQUENCE</scope>
    <source>
        <strain evidence="3">BazhouSP</strain>
    </source>
</reference>
<accession>A0AAD4QYL7</accession>
<dbReference type="EMBL" id="JAKKPZ010000217">
    <property type="protein sequence ID" value="KAI1698464.1"/>
    <property type="molecule type" value="Genomic_DNA"/>
</dbReference>
<name>A0AAD4QYL7_9BILA</name>
<comment type="caution">
    <text evidence="3">The sequence shown here is derived from an EMBL/GenBank/DDBJ whole genome shotgun (WGS) entry which is preliminary data.</text>
</comment>
<feature type="region of interest" description="Disordered" evidence="2">
    <location>
        <begin position="1"/>
        <end position="35"/>
    </location>
</feature>
<feature type="region of interest" description="Disordered" evidence="2">
    <location>
        <begin position="601"/>
        <end position="700"/>
    </location>
</feature>
<feature type="compositionally biased region" description="Basic and acidic residues" evidence="2">
    <location>
        <begin position="9"/>
        <end position="24"/>
    </location>
</feature>